<dbReference type="SMART" id="SM00710">
    <property type="entry name" value="PbH1"/>
    <property type="match status" value="4"/>
</dbReference>
<comment type="subcellular location">
    <subcellularLocation>
        <location evidence="2">Secreted</location>
    </subcellularLocation>
</comment>
<reference evidence="10 11" key="1">
    <citation type="journal article" date="2012" name="Extremophiles">
        <title>Thermotomaculum hydrothermale gen. nov., sp. nov., a novel heterotrophic thermophile within the phylum Acidobacteria from a deep-sea hydrothermal vent chimney in the Southern Okinawa Trough.</title>
        <authorList>
            <person name="Izumi H."/>
            <person name="Nunoura T."/>
            <person name="Miyazaki M."/>
            <person name="Mino S."/>
            <person name="Toki T."/>
            <person name="Takai K."/>
            <person name="Sako Y."/>
            <person name="Sawabe T."/>
            <person name="Nakagawa S."/>
        </authorList>
    </citation>
    <scope>NUCLEOTIDE SEQUENCE [LARGE SCALE GENOMIC DNA]</scope>
    <source>
        <strain evidence="10 11">AC55</strain>
    </source>
</reference>
<protein>
    <recommendedName>
        <fullName evidence="9">Pel9A-like right handed beta-helix region domain-containing protein</fullName>
    </recommendedName>
</protein>
<accession>A0A7R6PDE8</accession>
<evidence type="ECO:0000256" key="8">
    <source>
        <dbReference type="ARBA" id="ARBA00038263"/>
    </source>
</evidence>
<dbReference type="InterPro" id="IPR006626">
    <property type="entry name" value="PbH1"/>
</dbReference>
<keyword evidence="6" id="KW-0106">Calcium</keyword>
<evidence type="ECO:0000256" key="2">
    <source>
        <dbReference type="ARBA" id="ARBA00004613"/>
    </source>
</evidence>
<dbReference type="InterPro" id="IPR052052">
    <property type="entry name" value="Polysaccharide_Lyase_9"/>
</dbReference>
<evidence type="ECO:0000313" key="10">
    <source>
        <dbReference type="EMBL" id="BBB31698.1"/>
    </source>
</evidence>
<name>A0A7R6PDE8_9BACT</name>
<dbReference type="SUPFAM" id="SSF51126">
    <property type="entry name" value="Pectin lyase-like"/>
    <property type="match status" value="1"/>
</dbReference>
<evidence type="ECO:0000256" key="3">
    <source>
        <dbReference type="ARBA" id="ARBA00022525"/>
    </source>
</evidence>
<comment type="similarity">
    <text evidence="8">Belongs to the polysaccharide lyase 9 family.</text>
</comment>
<evidence type="ECO:0000256" key="5">
    <source>
        <dbReference type="ARBA" id="ARBA00022729"/>
    </source>
</evidence>
<evidence type="ECO:0000259" key="9">
    <source>
        <dbReference type="Pfam" id="PF22842"/>
    </source>
</evidence>
<dbReference type="InterPro" id="IPR053868">
    <property type="entry name" value="Pel9A-like_beta_helix"/>
</dbReference>
<dbReference type="AlphaFoldDB" id="A0A7R6PDE8"/>
<dbReference type="InterPro" id="IPR011050">
    <property type="entry name" value="Pectin_lyase_fold/virulence"/>
</dbReference>
<evidence type="ECO:0000256" key="7">
    <source>
        <dbReference type="ARBA" id="ARBA00023239"/>
    </source>
</evidence>
<gene>
    <name evidence="10" type="ORF">TTHT_0045</name>
</gene>
<dbReference type="Pfam" id="PF22842">
    <property type="entry name" value="Pel9A-like_beta_helix"/>
    <property type="match status" value="1"/>
</dbReference>
<evidence type="ECO:0000256" key="1">
    <source>
        <dbReference type="ARBA" id="ARBA00001913"/>
    </source>
</evidence>
<dbReference type="GO" id="GO:0046872">
    <property type="term" value="F:metal ion binding"/>
    <property type="evidence" value="ECO:0007669"/>
    <property type="project" value="UniProtKB-KW"/>
</dbReference>
<keyword evidence="3" id="KW-0964">Secreted</keyword>
<feature type="domain" description="Pel9A-like right handed beta-helix region" evidence="9">
    <location>
        <begin position="62"/>
        <end position="264"/>
    </location>
</feature>
<dbReference type="GO" id="GO:0016837">
    <property type="term" value="F:carbon-oxygen lyase activity, acting on polysaccharides"/>
    <property type="evidence" value="ECO:0007669"/>
    <property type="project" value="TreeGrafter"/>
</dbReference>
<dbReference type="Gene3D" id="2.160.20.10">
    <property type="entry name" value="Single-stranded right-handed beta-helix, Pectin lyase-like"/>
    <property type="match status" value="1"/>
</dbReference>
<organism evidence="10 11">
    <name type="scientific">Thermotomaculum hydrothermale</name>
    <dbReference type="NCBI Taxonomy" id="981385"/>
    <lineage>
        <taxon>Bacteria</taxon>
        <taxon>Pseudomonadati</taxon>
        <taxon>Acidobacteriota</taxon>
        <taxon>Holophagae</taxon>
        <taxon>Thermotomaculales</taxon>
        <taxon>Thermotomaculaceae</taxon>
        <taxon>Thermotomaculum</taxon>
    </lineage>
</organism>
<dbReference type="EMBL" id="AP017470">
    <property type="protein sequence ID" value="BBB31698.1"/>
    <property type="molecule type" value="Genomic_DNA"/>
</dbReference>
<sequence>MKGFIKFFLVLTMFFPICTYLTPFSPQYKGNILIVSPDGDDVNGDGSVDNPFKTLDTALFYAKQGDTVYLRGGVYPIEVNIDVSGNSRNPITISSYPGEHAIFDGTIDENSDSNPPKFRITGDYLIVENIEVRNGGSDGVLLTEGASHNILKNIKVHHCYFAGIEIENGAGYNLVLNCDSYMNCDYRETHGEHADGFGVKFNVGRGNVLKGCRAWNNSDDGFDMWEANNKVTIEYCIAWGNGFDSWGIGGDFAGDGNGFKLGPGGHLIHHCIAFLNASRGFDFNDAEESLYVYNNSSYKNPVGFNFPDGKHVLKNNLSFRDGRNTVGMECVQERNSWQYDSVSESAFVSLDYSVVIGERKADGSIPQNNFFKPSLYSPYIDKGVDVGLLYYGNAPEIGAVEIRIFRIIIPKDPLTTPALLF</sequence>
<evidence type="ECO:0000256" key="6">
    <source>
        <dbReference type="ARBA" id="ARBA00022837"/>
    </source>
</evidence>
<keyword evidence="7" id="KW-0456">Lyase</keyword>
<dbReference type="InterPro" id="IPR012334">
    <property type="entry name" value="Pectin_lyas_fold"/>
</dbReference>
<dbReference type="KEGG" id="thyd:TTHT_0045"/>
<dbReference type="PANTHER" id="PTHR40088">
    <property type="entry name" value="PECTATE LYASE (EUROFUNG)"/>
    <property type="match status" value="1"/>
</dbReference>
<evidence type="ECO:0000313" key="11">
    <source>
        <dbReference type="Proteomes" id="UP000595564"/>
    </source>
</evidence>
<comment type="cofactor">
    <cofactor evidence="1">
        <name>Ca(2+)</name>
        <dbReference type="ChEBI" id="CHEBI:29108"/>
    </cofactor>
</comment>
<dbReference type="GO" id="GO:0005576">
    <property type="term" value="C:extracellular region"/>
    <property type="evidence" value="ECO:0007669"/>
    <property type="project" value="UniProtKB-SubCell"/>
</dbReference>
<dbReference type="Proteomes" id="UP000595564">
    <property type="component" value="Chromosome"/>
</dbReference>
<dbReference type="RefSeq" id="WP_201328028.1">
    <property type="nucleotide sequence ID" value="NZ_AP017470.1"/>
</dbReference>
<proteinExistence type="inferred from homology"/>
<keyword evidence="4" id="KW-0479">Metal-binding</keyword>
<keyword evidence="5" id="KW-0732">Signal</keyword>
<keyword evidence="11" id="KW-1185">Reference proteome</keyword>
<dbReference type="PANTHER" id="PTHR40088:SF1">
    <property type="entry name" value="PECTATE LYASE PEL9"/>
    <property type="match status" value="1"/>
</dbReference>
<evidence type="ECO:0000256" key="4">
    <source>
        <dbReference type="ARBA" id="ARBA00022723"/>
    </source>
</evidence>